<dbReference type="Pfam" id="PF14652">
    <property type="entry name" value="DUF4457"/>
    <property type="match status" value="3"/>
</dbReference>
<protein>
    <submittedName>
        <fullName evidence="3">DUF4457 domain-containing protein</fullName>
    </submittedName>
</protein>
<dbReference type="Proteomes" id="UP000035642">
    <property type="component" value="Unassembled WGS sequence"/>
</dbReference>
<reference evidence="3" key="2">
    <citation type="submission" date="2016-04" db="UniProtKB">
        <authorList>
            <consortium name="WormBaseParasite"/>
        </authorList>
    </citation>
    <scope>IDENTIFICATION</scope>
</reference>
<organism evidence="2 3">
    <name type="scientific">Angiostrongylus cantonensis</name>
    <name type="common">Rat lungworm</name>
    <dbReference type="NCBI Taxonomy" id="6313"/>
    <lineage>
        <taxon>Eukaryota</taxon>
        <taxon>Metazoa</taxon>
        <taxon>Ecdysozoa</taxon>
        <taxon>Nematoda</taxon>
        <taxon>Chromadorea</taxon>
        <taxon>Rhabditida</taxon>
        <taxon>Rhabditina</taxon>
        <taxon>Rhabditomorpha</taxon>
        <taxon>Strongyloidea</taxon>
        <taxon>Metastrongylidae</taxon>
        <taxon>Angiostrongylus</taxon>
    </lineage>
</organism>
<feature type="domain" description="KATNIP" evidence="1">
    <location>
        <begin position="1"/>
        <end position="152"/>
    </location>
</feature>
<dbReference type="AlphaFoldDB" id="A0A158P9I6"/>
<evidence type="ECO:0000313" key="3">
    <source>
        <dbReference type="WBParaSite" id="ACAC_0000830101-mRNA-1"/>
    </source>
</evidence>
<evidence type="ECO:0000259" key="1">
    <source>
        <dbReference type="Pfam" id="PF14652"/>
    </source>
</evidence>
<reference evidence="2" key="1">
    <citation type="submission" date="2012-09" db="EMBL/GenBank/DDBJ databases">
        <authorList>
            <person name="Martin A.A."/>
        </authorList>
    </citation>
    <scope>NUCLEOTIDE SEQUENCE</scope>
</reference>
<evidence type="ECO:0000313" key="2">
    <source>
        <dbReference type="Proteomes" id="UP000035642"/>
    </source>
</evidence>
<dbReference type="InterPro" id="IPR026704">
    <property type="entry name" value="KATNIP"/>
</dbReference>
<proteinExistence type="predicted"/>
<dbReference type="PANTHER" id="PTHR21534:SF0">
    <property type="entry name" value="KATANIN-INTERACTING PROTEIN"/>
    <property type="match status" value="1"/>
</dbReference>
<dbReference type="STRING" id="6313.A0A158P9I6"/>
<feature type="domain" description="KATNIP" evidence="1">
    <location>
        <begin position="262"/>
        <end position="392"/>
    </location>
</feature>
<name>A0A158P9I6_ANGCA</name>
<dbReference type="PANTHER" id="PTHR21534">
    <property type="entry name" value="KATANIN-INTERACTING PROTEIN"/>
    <property type="match status" value="1"/>
</dbReference>
<feature type="domain" description="KATNIP" evidence="1">
    <location>
        <begin position="157"/>
        <end position="252"/>
    </location>
</feature>
<dbReference type="WBParaSite" id="ACAC_0000830101-mRNA-1">
    <property type="protein sequence ID" value="ACAC_0000830101-mRNA-1"/>
    <property type="gene ID" value="ACAC_0000830101"/>
</dbReference>
<dbReference type="InterPro" id="IPR027859">
    <property type="entry name" value="KATNIP_dom"/>
</dbReference>
<accession>A0A158P9I6</accession>
<keyword evidence="2" id="KW-1185">Reference proteome</keyword>
<sequence>MWRAELEKDRCVSIDIEFVESTRIAMIRFWNYSESRVHAQMGVRRLRAALDGCSIFVGEIDRAFADHESEPMGETILFTTHDSILEAIAENDVCLVNNMEKTQSTCDFPLSLVIHLELCGNWGAPGLIGLCGLELLDNKDDVIDPSTVTISVNDGSDFFDRLLNGNNLTRSPDDMWLTTFDPKYPPTITIMLLKPTVVKGISFWNYNASQEMAYAGVRLLNICLNGKAVVKNVLLRKAPGFVLFDFVQDVHIDLLITEFISVIFQLRLLSSWGDEFYIGLNGIELYDRQDKRINVGPHNLAAFPESVNILPSVEGDPRACLNLINGCNDTDRAEQMWLTPILPNRCARVFFVFDDLVAVSTIVIYNYRKTPSRGVRHISVSIDDIIVYSGDVPASTAEATGILEINIREM</sequence>